<dbReference type="WBParaSite" id="HPBE_0000296501-mRNA-1">
    <property type="protein sequence ID" value="HPBE_0000296501-mRNA-1"/>
    <property type="gene ID" value="HPBE_0000296501"/>
</dbReference>
<proteinExistence type="predicted"/>
<sequence>MISAVTLGLRKYADSHNLTIANIMFRSRDSHFASFYSGHTKTQIGFILVKHRDRGLPQMRRAIARARILKSSLVSMMRMVIY</sequence>
<accession>A0A183F9X3</accession>
<reference evidence="3" key="2">
    <citation type="submission" date="2019-09" db="UniProtKB">
        <authorList>
            <consortium name="WormBaseParasite"/>
        </authorList>
    </citation>
    <scope>IDENTIFICATION</scope>
</reference>
<dbReference type="AlphaFoldDB" id="A0A183F9X3"/>
<keyword evidence="2" id="KW-1185">Reference proteome</keyword>
<gene>
    <name evidence="1" type="ORF">HPBE_LOCUS2966</name>
</gene>
<dbReference type="OrthoDB" id="409898at2759"/>
<evidence type="ECO:0000313" key="1">
    <source>
        <dbReference type="EMBL" id="VDO29701.1"/>
    </source>
</evidence>
<evidence type="ECO:0000313" key="2">
    <source>
        <dbReference type="Proteomes" id="UP000050761"/>
    </source>
</evidence>
<protein>
    <submittedName>
        <fullName evidence="3">Transposase</fullName>
    </submittedName>
</protein>
<dbReference type="Proteomes" id="UP000050761">
    <property type="component" value="Unassembled WGS sequence"/>
</dbReference>
<evidence type="ECO:0000313" key="3">
    <source>
        <dbReference type="WBParaSite" id="HPBE_0000296501-mRNA-1"/>
    </source>
</evidence>
<dbReference type="EMBL" id="UZAH01005765">
    <property type="protein sequence ID" value="VDO29701.1"/>
    <property type="molecule type" value="Genomic_DNA"/>
</dbReference>
<organism evidence="2 3">
    <name type="scientific">Heligmosomoides polygyrus</name>
    <name type="common">Parasitic roundworm</name>
    <dbReference type="NCBI Taxonomy" id="6339"/>
    <lineage>
        <taxon>Eukaryota</taxon>
        <taxon>Metazoa</taxon>
        <taxon>Ecdysozoa</taxon>
        <taxon>Nematoda</taxon>
        <taxon>Chromadorea</taxon>
        <taxon>Rhabditida</taxon>
        <taxon>Rhabditina</taxon>
        <taxon>Rhabditomorpha</taxon>
        <taxon>Strongyloidea</taxon>
        <taxon>Heligmosomidae</taxon>
        <taxon>Heligmosomoides</taxon>
    </lineage>
</organism>
<accession>A0A3P7U5V7</accession>
<name>A0A183F9X3_HELPZ</name>
<reference evidence="1 2" key="1">
    <citation type="submission" date="2018-11" db="EMBL/GenBank/DDBJ databases">
        <authorList>
            <consortium name="Pathogen Informatics"/>
        </authorList>
    </citation>
    <scope>NUCLEOTIDE SEQUENCE [LARGE SCALE GENOMIC DNA]</scope>
</reference>